<dbReference type="AlphaFoldDB" id="A0A9W4XQK1"/>
<evidence type="ECO:0000313" key="3">
    <source>
        <dbReference type="Proteomes" id="UP001152607"/>
    </source>
</evidence>
<comment type="caution">
    <text evidence="2">The sequence shown here is derived from an EMBL/GenBank/DDBJ whole genome shotgun (WGS) entry which is preliminary data.</text>
</comment>
<feature type="compositionally biased region" description="Polar residues" evidence="1">
    <location>
        <begin position="1"/>
        <end position="20"/>
    </location>
</feature>
<sequence>MPEQPSSPQNNSLFSLNLDTNAEHIRQSVEDHINRKTSHSRANSQDRDDQRHRQQQSSVETLIRPFEHTVQKTFEGVLREKRTSSPVGKKIVSVGSGKLSLETQTNVIGTPSTTKTVLKQDITGGNTHRRERDTYTVASLPIEDQYDTSEL</sequence>
<dbReference type="Proteomes" id="UP001152607">
    <property type="component" value="Unassembled WGS sequence"/>
</dbReference>
<reference evidence="2" key="1">
    <citation type="submission" date="2023-01" db="EMBL/GenBank/DDBJ databases">
        <authorList>
            <person name="Van Ghelder C."/>
            <person name="Rancurel C."/>
        </authorList>
    </citation>
    <scope>NUCLEOTIDE SEQUENCE</scope>
    <source>
        <strain evidence="2">CNCM I-4278</strain>
    </source>
</reference>
<gene>
    <name evidence="2" type="ORF">PDIGIT_LOCUS10208</name>
</gene>
<proteinExistence type="predicted"/>
<dbReference type="EMBL" id="CAOQHR010000007">
    <property type="protein sequence ID" value="CAI6337100.1"/>
    <property type="molecule type" value="Genomic_DNA"/>
</dbReference>
<protein>
    <submittedName>
        <fullName evidence="2">Uncharacterized protein</fullName>
    </submittedName>
</protein>
<accession>A0A9W4XQK1</accession>
<evidence type="ECO:0000313" key="2">
    <source>
        <dbReference type="EMBL" id="CAI6337100.1"/>
    </source>
</evidence>
<keyword evidence="3" id="KW-1185">Reference proteome</keyword>
<dbReference type="OrthoDB" id="3709578at2759"/>
<feature type="region of interest" description="Disordered" evidence="1">
    <location>
        <begin position="1"/>
        <end position="60"/>
    </location>
</feature>
<feature type="compositionally biased region" description="Basic and acidic residues" evidence="1">
    <location>
        <begin position="21"/>
        <end position="34"/>
    </location>
</feature>
<name>A0A9W4XQK1_9PLEO</name>
<organism evidence="2 3">
    <name type="scientific">Periconia digitata</name>
    <dbReference type="NCBI Taxonomy" id="1303443"/>
    <lineage>
        <taxon>Eukaryota</taxon>
        <taxon>Fungi</taxon>
        <taxon>Dikarya</taxon>
        <taxon>Ascomycota</taxon>
        <taxon>Pezizomycotina</taxon>
        <taxon>Dothideomycetes</taxon>
        <taxon>Pleosporomycetidae</taxon>
        <taxon>Pleosporales</taxon>
        <taxon>Massarineae</taxon>
        <taxon>Periconiaceae</taxon>
        <taxon>Periconia</taxon>
    </lineage>
</organism>
<evidence type="ECO:0000256" key="1">
    <source>
        <dbReference type="SAM" id="MobiDB-lite"/>
    </source>
</evidence>